<keyword evidence="2" id="KW-1185">Reference proteome</keyword>
<gene>
    <name evidence="1" type="ordered locus">Plabr_4393</name>
</gene>
<name>F0SKI5_RUBBR</name>
<evidence type="ECO:0000313" key="2">
    <source>
        <dbReference type="Proteomes" id="UP000006860"/>
    </source>
</evidence>
<dbReference type="HOGENOM" id="CLU_3047650_0_0_0"/>
<sequence>MTICFVTFAACNDGPCWGASVAPVLYSWETCLSRPNRYSSEDLQGTAVRSRYEN</sequence>
<dbReference type="KEGG" id="pbs:Plabr_4393"/>
<dbReference type="AlphaFoldDB" id="F0SKI5"/>
<accession>F0SKI5</accession>
<dbReference type="EMBL" id="CP002546">
    <property type="protein sequence ID" value="ADY61966.1"/>
    <property type="molecule type" value="Genomic_DNA"/>
</dbReference>
<reference evidence="2" key="1">
    <citation type="submission" date="2011-02" db="EMBL/GenBank/DDBJ databases">
        <title>The complete genome of Planctomyces brasiliensis DSM 5305.</title>
        <authorList>
            <person name="Lucas S."/>
            <person name="Copeland A."/>
            <person name="Lapidus A."/>
            <person name="Bruce D."/>
            <person name="Goodwin L."/>
            <person name="Pitluck S."/>
            <person name="Kyrpides N."/>
            <person name="Mavromatis K."/>
            <person name="Pagani I."/>
            <person name="Ivanova N."/>
            <person name="Ovchinnikova G."/>
            <person name="Lu M."/>
            <person name="Detter J.C."/>
            <person name="Han C."/>
            <person name="Land M."/>
            <person name="Hauser L."/>
            <person name="Markowitz V."/>
            <person name="Cheng J.-F."/>
            <person name="Hugenholtz P."/>
            <person name="Woyke T."/>
            <person name="Wu D."/>
            <person name="Tindall B."/>
            <person name="Pomrenke H.G."/>
            <person name="Brambilla E."/>
            <person name="Klenk H.-P."/>
            <person name="Eisen J.A."/>
        </authorList>
    </citation>
    <scope>NUCLEOTIDE SEQUENCE [LARGE SCALE GENOMIC DNA]</scope>
    <source>
        <strain evidence="2">ATCC 49424 / DSM 5305 / JCM 21570 / NBRC 103401 / IFAM 1448</strain>
    </source>
</reference>
<proteinExistence type="predicted"/>
<organism evidence="1 2">
    <name type="scientific">Rubinisphaera brasiliensis (strain ATCC 49424 / DSM 5305 / JCM 21570 / IAM 15109 / NBRC 103401 / IFAM 1448)</name>
    <name type="common">Planctomyces brasiliensis</name>
    <dbReference type="NCBI Taxonomy" id="756272"/>
    <lineage>
        <taxon>Bacteria</taxon>
        <taxon>Pseudomonadati</taxon>
        <taxon>Planctomycetota</taxon>
        <taxon>Planctomycetia</taxon>
        <taxon>Planctomycetales</taxon>
        <taxon>Planctomycetaceae</taxon>
        <taxon>Rubinisphaera</taxon>
    </lineage>
</organism>
<dbReference type="Proteomes" id="UP000006860">
    <property type="component" value="Chromosome"/>
</dbReference>
<evidence type="ECO:0000313" key="1">
    <source>
        <dbReference type="EMBL" id="ADY61966.1"/>
    </source>
</evidence>
<dbReference type="STRING" id="756272.Plabr_4393"/>
<protein>
    <submittedName>
        <fullName evidence="1">Uncharacterized protein</fullName>
    </submittedName>
</protein>